<sequence>MQETAMQEKKVVYSAVQPSGNLTIGNYVGSIRNWIDMQDDYTCYFAIANMHAITVKQDPALLRRHTLELAALYIACGLDPEKCALYVQSMVPQHAELCWTLNTVTYVGEMQRMTQFKDKSAKHADNINMGLMDYHVLMAADILLYLADYVPVGADQTQHVEIARDIAIRFNNRYGETFRVPQALIVKQGAKIMSLQEPTKKMSKSDENINASVYLSDDKDTVIRKFKRAVTDSDNRIIASEEKPGVTNLLTIYCAFRGCTLEEAQKEFEGKGYGDFKLAVGETVADAIAPVQAEQKRLLADKAYLNGVLKEGAERAFKTARRTLNKVYRKVGFYQGE</sequence>
<reference evidence="10" key="1">
    <citation type="journal article" date="2021" name="PeerJ">
        <title>Extensive microbial diversity within the chicken gut microbiome revealed by metagenomics and culture.</title>
        <authorList>
            <person name="Gilroy R."/>
            <person name="Ravi A."/>
            <person name="Getino M."/>
            <person name="Pursley I."/>
            <person name="Horton D.L."/>
            <person name="Alikhan N.F."/>
            <person name="Baker D."/>
            <person name="Gharbi K."/>
            <person name="Hall N."/>
            <person name="Watson M."/>
            <person name="Adriaenssens E.M."/>
            <person name="Foster-Nyarko E."/>
            <person name="Jarju S."/>
            <person name="Secka A."/>
            <person name="Antonio M."/>
            <person name="Oren A."/>
            <person name="Chaudhuri R.R."/>
            <person name="La Ragione R."/>
            <person name="Hildebrand F."/>
            <person name="Pallen M.J."/>
        </authorList>
    </citation>
    <scope>NUCLEOTIDE SEQUENCE</scope>
    <source>
        <strain evidence="10">CHK156-179</strain>
    </source>
</reference>
<evidence type="ECO:0000256" key="3">
    <source>
        <dbReference type="ARBA" id="ARBA00022741"/>
    </source>
</evidence>
<keyword evidence="2 8" id="KW-0436">Ligase</keyword>
<evidence type="ECO:0000256" key="4">
    <source>
        <dbReference type="ARBA" id="ARBA00022840"/>
    </source>
</evidence>
<comment type="subcellular location">
    <subcellularLocation>
        <location evidence="8">Cytoplasm</location>
    </subcellularLocation>
</comment>
<comment type="caution">
    <text evidence="10">The sequence shown here is derived from an EMBL/GenBank/DDBJ whole genome shotgun (WGS) entry which is preliminary data.</text>
</comment>
<dbReference type="InterPro" id="IPR002305">
    <property type="entry name" value="aa-tRNA-synth_Ic"/>
</dbReference>
<dbReference type="SUPFAM" id="SSF52374">
    <property type="entry name" value="Nucleotidylyl transferase"/>
    <property type="match status" value="1"/>
</dbReference>
<accession>A0A9D2KFC8</accession>
<dbReference type="PANTHER" id="PTHR43766">
    <property type="entry name" value="TRYPTOPHAN--TRNA LIGASE, MITOCHONDRIAL"/>
    <property type="match status" value="1"/>
</dbReference>
<dbReference type="GO" id="GO:0006436">
    <property type="term" value="P:tryptophanyl-tRNA aminoacylation"/>
    <property type="evidence" value="ECO:0007669"/>
    <property type="project" value="UniProtKB-UniRule"/>
</dbReference>
<comment type="function">
    <text evidence="8">Catalyzes the attachment of tryptophan to tRNA(Trp).</text>
</comment>
<dbReference type="Gene3D" id="3.40.50.620">
    <property type="entry name" value="HUPs"/>
    <property type="match status" value="1"/>
</dbReference>
<evidence type="ECO:0000256" key="5">
    <source>
        <dbReference type="ARBA" id="ARBA00022917"/>
    </source>
</evidence>
<feature type="binding site" evidence="8">
    <location>
        <begin position="201"/>
        <end position="205"/>
    </location>
    <ligand>
        <name>ATP</name>
        <dbReference type="ChEBI" id="CHEBI:30616"/>
    </ligand>
</feature>
<comment type="subunit">
    <text evidence="8">Homodimer.</text>
</comment>
<reference evidence="10" key="2">
    <citation type="submission" date="2021-04" db="EMBL/GenBank/DDBJ databases">
        <authorList>
            <person name="Gilroy R."/>
        </authorList>
    </citation>
    <scope>NUCLEOTIDE SEQUENCE</scope>
    <source>
        <strain evidence="10">CHK156-179</strain>
    </source>
</reference>
<evidence type="ECO:0000256" key="6">
    <source>
        <dbReference type="ARBA" id="ARBA00023146"/>
    </source>
</evidence>
<feature type="binding site" evidence="8">
    <location>
        <begin position="17"/>
        <end position="19"/>
    </location>
    <ligand>
        <name>ATP</name>
        <dbReference type="ChEBI" id="CHEBI:30616"/>
    </ligand>
</feature>
<gene>
    <name evidence="8 10" type="primary">trpS</name>
    <name evidence="10" type="ORF">H9797_05210</name>
</gene>
<protein>
    <recommendedName>
        <fullName evidence="8">Tryptophan--tRNA ligase</fullName>
        <ecNumber evidence="8">6.1.1.2</ecNumber>
    </recommendedName>
    <alternativeName>
        <fullName evidence="8">Tryptophanyl-tRNA synthetase</fullName>
        <shortName evidence="8">TrpRS</shortName>
    </alternativeName>
</protein>
<organism evidence="10 11">
    <name type="scientific">Candidatus Gallimonas gallistercoris</name>
    <dbReference type="NCBI Taxonomy" id="2838602"/>
    <lineage>
        <taxon>Bacteria</taxon>
        <taxon>Bacillati</taxon>
        <taxon>Bacillota</taxon>
        <taxon>Clostridia</taxon>
        <taxon>Candidatus Gallimonas</taxon>
    </lineage>
</organism>
<dbReference type="PRINTS" id="PR01039">
    <property type="entry name" value="TRNASYNTHTRP"/>
</dbReference>
<keyword evidence="6 8" id="KW-0030">Aminoacyl-tRNA synthetase</keyword>
<dbReference type="InterPro" id="IPR001412">
    <property type="entry name" value="aa-tRNA-synth_I_CS"/>
</dbReference>
<name>A0A9D2KFC8_9FIRM</name>
<feature type="short sequence motif" description="'HIGH' region" evidence="8">
    <location>
        <begin position="18"/>
        <end position="26"/>
    </location>
</feature>
<keyword evidence="3 8" id="KW-0547">Nucleotide-binding</keyword>
<feature type="binding site" evidence="8">
    <location>
        <position position="192"/>
    </location>
    <ligand>
        <name>ATP</name>
        <dbReference type="ChEBI" id="CHEBI:30616"/>
    </ligand>
</feature>
<evidence type="ECO:0000313" key="11">
    <source>
        <dbReference type="Proteomes" id="UP000824221"/>
    </source>
</evidence>
<dbReference type="Pfam" id="PF00579">
    <property type="entry name" value="tRNA-synt_1b"/>
    <property type="match status" value="1"/>
</dbReference>
<evidence type="ECO:0000256" key="1">
    <source>
        <dbReference type="ARBA" id="ARBA00005594"/>
    </source>
</evidence>
<dbReference type="InterPro" id="IPR014729">
    <property type="entry name" value="Rossmann-like_a/b/a_fold"/>
</dbReference>
<comment type="similarity">
    <text evidence="1 8 9">Belongs to the class-I aminoacyl-tRNA synthetase family.</text>
</comment>
<dbReference type="GO" id="GO:0005829">
    <property type="term" value="C:cytosol"/>
    <property type="evidence" value="ECO:0007669"/>
    <property type="project" value="TreeGrafter"/>
</dbReference>
<keyword evidence="8" id="KW-0963">Cytoplasm</keyword>
<feature type="short sequence motif" description="'KMSKS' region" evidence="8">
    <location>
        <begin position="201"/>
        <end position="205"/>
    </location>
</feature>
<evidence type="ECO:0000256" key="7">
    <source>
        <dbReference type="ARBA" id="ARBA00049929"/>
    </source>
</evidence>
<evidence type="ECO:0000313" key="10">
    <source>
        <dbReference type="EMBL" id="HJA02760.1"/>
    </source>
</evidence>
<dbReference type="PROSITE" id="PS00178">
    <property type="entry name" value="AA_TRNA_LIGASE_I"/>
    <property type="match status" value="1"/>
</dbReference>
<feature type="binding site" evidence="8">
    <location>
        <position position="141"/>
    </location>
    <ligand>
        <name>L-tryptophan</name>
        <dbReference type="ChEBI" id="CHEBI:57912"/>
    </ligand>
</feature>
<feature type="binding site" evidence="8">
    <location>
        <begin position="153"/>
        <end position="155"/>
    </location>
    <ligand>
        <name>ATP</name>
        <dbReference type="ChEBI" id="CHEBI:30616"/>
    </ligand>
</feature>
<evidence type="ECO:0000256" key="9">
    <source>
        <dbReference type="RuleBase" id="RU363036"/>
    </source>
</evidence>
<evidence type="ECO:0000256" key="2">
    <source>
        <dbReference type="ARBA" id="ARBA00022598"/>
    </source>
</evidence>
<dbReference type="HAMAP" id="MF_00140_B">
    <property type="entry name" value="Trp_tRNA_synth_B"/>
    <property type="match status" value="1"/>
</dbReference>
<dbReference type="EC" id="6.1.1.2" evidence="8"/>
<dbReference type="EMBL" id="DXAJ01000079">
    <property type="protein sequence ID" value="HJA02760.1"/>
    <property type="molecule type" value="Genomic_DNA"/>
</dbReference>
<dbReference type="InterPro" id="IPR050203">
    <property type="entry name" value="Trp-tRNA_synthetase"/>
</dbReference>
<dbReference type="NCBIfam" id="TIGR00233">
    <property type="entry name" value="trpS"/>
    <property type="match status" value="1"/>
</dbReference>
<evidence type="ECO:0000256" key="8">
    <source>
        <dbReference type="HAMAP-Rule" id="MF_00140"/>
    </source>
</evidence>
<dbReference type="Gene3D" id="1.10.240.10">
    <property type="entry name" value="Tyrosyl-Transfer RNA Synthetase"/>
    <property type="match status" value="1"/>
</dbReference>
<dbReference type="AlphaFoldDB" id="A0A9D2KFC8"/>
<keyword evidence="5 8" id="KW-0648">Protein biosynthesis</keyword>
<dbReference type="Proteomes" id="UP000824221">
    <property type="component" value="Unassembled WGS sequence"/>
</dbReference>
<comment type="catalytic activity">
    <reaction evidence="7 8">
        <text>tRNA(Trp) + L-tryptophan + ATP = L-tryptophyl-tRNA(Trp) + AMP + diphosphate + H(+)</text>
        <dbReference type="Rhea" id="RHEA:24080"/>
        <dbReference type="Rhea" id="RHEA-COMP:9671"/>
        <dbReference type="Rhea" id="RHEA-COMP:9705"/>
        <dbReference type="ChEBI" id="CHEBI:15378"/>
        <dbReference type="ChEBI" id="CHEBI:30616"/>
        <dbReference type="ChEBI" id="CHEBI:33019"/>
        <dbReference type="ChEBI" id="CHEBI:57912"/>
        <dbReference type="ChEBI" id="CHEBI:78442"/>
        <dbReference type="ChEBI" id="CHEBI:78535"/>
        <dbReference type="ChEBI" id="CHEBI:456215"/>
        <dbReference type="EC" id="6.1.1.2"/>
    </reaction>
</comment>
<dbReference type="InterPro" id="IPR002306">
    <property type="entry name" value="Trp-tRNA-ligase"/>
</dbReference>
<proteinExistence type="inferred from homology"/>
<feature type="binding site" evidence="8">
    <location>
        <begin position="25"/>
        <end position="26"/>
    </location>
    <ligand>
        <name>ATP</name>
        <dbReference type="ChEBI" id="CHEBI:30616"/>
    </ligand>
</feature>
<keyword evidence="4 8" id="KW-0067">ATP-binding</keyword>
<dbReference type="GO" id="GO:0004830">
    <property type="term" value="F:tryptophan-tRNA ligase activity"/>
    <property type="evidence" value="ECO:0007669"/>
    <property type="project" value="UniProtKB-UniRule"/>
</dbReference>
<dbReference type="CDD" id="cd00806">
    <property type="entry name" value="TrpRS_core"/>
    <property type="match status" value="1"/>
</dbReference>
<dbReference type="PANTHER" id="PTHR43766:SF1">
    <property type="entry name" value="TRYPTOPHAN--TRNA LIGASE, MITOCHONDRIAL"/>
    <property type="match status" value="1"/>
</dbReference>
<dbReference type="FunFam" id="1.10.240.10:FF:000002">
    <property type="entry name" value="Tryptophan--tRNA ligase"/>
    <property type="match status" value="1"/>
</dbReference>
<dbReference type="InterPro" id="IPR024109">
    <property type="entry name" value="Trp-tRNA-ligase_bac-type"/>
</dbReference>
<dbReference type="GO" id="GO:0005524">
    <property type="term" value="F:ATP binding"/>
    <property type="evidence" value="ECO:0007669"/>
    <property type="project" value="UniProtKB-UniRule"/>
</dbReference>